<evidence type="ECO:0000259" key="13">
    <source>
        <dbReference type="Pfam" id="PF00107"/>
    </source>
</evidence>
<dbReference type="PROSITE" id="PS00059">
    <property type="entry name" value="ADH_ZINC"/>
    <property type="match status" value="1"/>
</dbReference>
<feature type="domain" description="Alcohol dehydrogenase-like C-terminal" evidence="13">
    <location>
        <begin position="205"/>
        <end position="328"/>
    </location>
</feature>
<comment type="catalytic activity">
    <reaction evidence="11">
        <text>a primary alcohol + NAD(+) = an aldehyde + NADH + H(+)</text>
        <dbReference type="Rhea" id="RHEA:10736"/>
        <dbReference type="ChEBI" id="CHEBI:15378"/>
        <dbReference type="ChEBI" id="CHEBI:15734"/>
        <dbReference type="ChEBI" id="CHEBI:17478"/>
        <dbReference type="ChEBI" id="CHEBI:57540"/>
        <dbReference type="ChEBI" id="CHEBI:57945"/>
        <dbReference type="EC" id="1.1.1.1"/>
    </reaction>
</comment>
<accession>A0A1C9TA53</accession>
<dbReference type="SUPFAM" id="SSF51735">
    <property type="entry name" value="NAD(P)-binding Rossmann-fold domains"/>
    <property type="match status" value="1"/>
</dbReference>
<comment type="catalytic activity">
    <reaction evidence="8">
        <text>S-(hydroxymethyl)glutathione + NADP(+) = S-formylglutathione + NADPH + H(+)</text>
        <dbReference type="Rhea" id="RHEA:19981"/>
        <dbReference type="ChEBI" id="CHEBI:15378"/>
        <dbReference type="ChEBI" id="CHEBI:57688"/>
        <dbReference type="ChEBI" id="CHEBI:57783"/>
        <dbReference type="ChEBI" id="CHEBI:58349"/>
        <dbReference type="ChEBI" id="CHEBI:58758"/>
        <dbReference type="EC" id="1.1.1.284"/>
    </reaction>
</comment>
<comment type="catalytic activity">
    <reaction evidence="9 12">
        <text>S-(hydroxymethyl)glutathione + NAD(+) = S-formylglutathione + NADH + H(+)</text>
        <dbReference type="Rhea" id="RHEA:19985"/>
        <dbReference type="ChEBI" id="CHEBI:15378"/>
        <dbReference type="ChEBI" id="CHEBI:57540"/>
        <dbReference type="ChEBI" id="CHEBI:57688"/>
        <dbReference type="ChEBI" id="CHEBI:57945"/>
        <dbReference type="ChEBI" id="CHEBI:58758"/>
        <dbReference type="EC" id="1.1.1.284"/>
    </reaction>
</comment>
<dbReference type="NCBIfam" id="TIGR02818">
    <property type="entry name" value="adh_III_F_hyde"/>
    <property type="match status" value="1"/>
</dbReference>
<dbReference type="PANTHER" id="PTHR43880">
    <property type="entry name" value="ALCOHOL DEHYDROGENASE"/>
    <property type="match status" value="1"/>
</dbReference>
<evidence type="ECO:0000256" key="5">
    <source>
        <dbReference type="ARBA" id="ARBA00023002"/>
    </source>
</evidence>
<dbReference type="Gene3D" id="3.40.50.720">
    <property type="entry name" value="NAD(P)-binding Rossmann-like Domain"/>
    <property type="match status" value="1"/>
</dbReference>
<dbReference type="FunFam" id="3.90.180.10:FF:000001">
    <property type="entry name" value="S-(hydroxymethyl)glutathione dehydrogenase"/>
    <property type="match status" value="1"/>
</dbReference>
<dbReference type="EC" id="1.1.1.284" evidence="12"/>
<dbReference type="OrthoDB" id="417550at2759"/>
<comment type="cofactor">
    <cofactor evidence="1 12">
        <name>Zn(2+)</name>
        <dbReference type="ChEBI" id="CHEBI:29105"/>
    </cofactor>
</comment>
<dbReference type="InterPro" id="IPR036291">
    <property type="entry name" value="NAD(P)-bd_dom_sf"/>
</dbReference>
<reference evidence="15" key="1">
    <citation type="journal article" date="2008" name="Biol. Bull.">
        <title>cDNA sequences for transcription factors and signaling proteins of the hemichordate Saccoglossus kowalevskii: efficacy of the expressed sequence tag (EST) approach for evolutionary and developmental studies of a new organism.</title>
        <authorList>
            <person name="Freeman R.M. Jr."/>
            <person name="Wu M."/>
            <person name="Cordonnier-Pratt M.M."/>
            <person name="Pratt L.H."/>
            <person name="Gruber C.E."/>
            <person name="Smith M."/>
            <person name="Lander E.S."/>
            <person name="Stange-Thomann N."/>
            <person name="Lowe C.J."/>
            <person name="Gerhart J."/>
            <person name="Kirschner M."/>
        </authorList>
    </citation>
    <scope>NUCLEOTIDE SEQUENCE</scope>
</reference>
<dbReference type="Pfam" id="PF08240">
    <property type="entry name" value="ADH_N"/>
    <property type="match status" value="1"/>
</dbReference>
<dbReference type="SUPFAM" id="SSF50129">
    <property type="entry name" value="GroES-like"/>
    <property type="match status" value="2"/>
</dbReference>
<dbReference type="InterPro" id="IPR014183">
    <property type="entry name" value="ADH_3"/>
</dbReference>
<evidence type="ECO:0000313" key="15">
    <source>
        <dbReference type="EMBL" id="AOR07019.1"/>
    </source>
</evidence>
<dbReference type="GO" id="GO:0046294">
    <property type="term" value="P:formaldehyde catabolic process"/>
    <property type="evidence" value="ECO:0007669"/>
    <property type="project" value="InterPro"/>
</dbReference>
<dbReference type="InterPro" id="IPR011032">
    <property type="entry name" value="GroES-like_sf"/>
</dbReference>
<evidence type="ECO:0000256" key="1">
    <source>
        <dbReference type="ARBA" id="ARBA00001947"/>
    </source>
</evidence>
<reference evidence="15" key="2">
    <citation type="submission" date="2016-01" db="EMBL/GenBank/DDBJ databases">
        <authorList>
            <person name="Oliw E.H."/>
        </authorList>
    </citation>
    <scope>NUCLEOTIDE SEQUENCE</scope>
</reference>
<evidence type="ECO:0000256" key="4">
    <source>
        <dbReference type="ARBA" id="ARBA00022833"/>
    </source>
</evidence>
<evidence type="ECO:0000256" key="6">
    <source>
        <dbReference type="ARBA" id="ARBA00023027"/>
    </source>
</evidence>
<feature type="domain" description="Alcohol dehydrogenase-like N-terminal" evidence="14">
    <location>
        <begin position="35"/>
        <end position="163"/>
    </location>
</feature>
<dbReference type="GO" id="GO:0005829">
    <property type="term" value="C:cytosol"/>
    <property type="evidence" value="ECO:0007669"/>
    <property type="project" value="TreeGrafter"/>
</dbReference>
<evidence type="ECO:0000259" key="14">
    <source>
        <dbReference type="Pfam" id="PF08240"/>
    </source>
</evidence>
<keyword evidence="4 12" id="KW-0862">Zinc</keyword>
<dbReference type="GO" id="GO:0106321">
    <property type="term" value="F:S-(hydroxymethyl)glutathione dehydrogenase (NADP+) activity"/>
    <property type="evidence" value="ECO:0007669"/>
    <property type="project" value="RHEA"/>
</dbReference>
<evidence type="ECO:0000256" key="3">
    <source>
        <dbReference type="ARBA" id="ARBA00022723"/>
    </source>
</evidence>
<evidence type="ECO:0000256" key="8">
    <source>
        <dbReference type="ARBA" id="ARBA00047793"/>
    </source>
</evidence>
<proteinExistence type="evidence at transcript level"/>
<dbReference type="GO" id="GO:0004022">
    <property type="term" value="F:alcohol dehydrogenase (NAD+) activity"/>
    <property type="evidence" value="ECO:0007669"/>
    <property type="project" value="UniProtKB-EC"/>
</dbReference>
<dbReference type="InterPro" id="IPR013149">
    <property type="entry name" value="ADH-like_C"/>
</dbReference>
<dbReference type="CDD" id="cd08300">
    <property type="entry name" value="alcohol_DH_class_III"/>
    <property type="match status" value="1"/>
</dbReference>
<dbReference type="InterPro" id="IPR002328">
    <property type="entry name" value="ADH_Zn_CS"/>
</dbReference>
<sequence length="378" mass="40173">MSDTVGKVITCQAAVAWEAKKPLSIETVEVGVPKAGEVRIKVLATGVCHTDAYTLDGFDPEGIFPVILGHEGGGIVESIGEGVTSVKPGDHVVPLYIPQCKDCKFCNSPKTNLCSKIRNTQGKGVMPDGTSRFTCNGKTLYHFMGTSTFSEYTVVAEISVAKVDEAAPLDKVCLLGCGITTGFGAALNTAKVEAGSNVAVWGLGAVGLAVLMGCKTAGATRIIGVDINPDKFPIAKEFGATECINPKDYDKPIQQVLVDMTDGGLDYTFECIGNVHTMRAALESCHKGWGVSTIIGVAASGQEISTRPFQLVTGRVWKGTAFGGFKSRDGVPKLVQEYMAGKLKVDEFITHNMKMDKINEAFDLMHAGKSIRSIVHFA</sequence>
<comment type="catalytic activity">
    <reaction evidence="10">
        <text>a secondary alcohol + NAD(+) = a ketone + NADH + H(+)</text>
        <dbReference type="Rhea" id="RHEA:10740"/>
        <dbReference type="ChEBI" id="CHEBI:15378"/>
        <dbReference type="ChEBI" id="CHEBI:17087"/>
        <dbReference type="ChEBI" id="CHEBI:35681"/>
        <dbReference type="ChEBI" id="CHEBI:57540"/>
        <dbReference type="ChEBI" id="CHEBI:57945"/>
        <dbReference type="EC" id="1.1.1.1"/>
    </reaction>
</comment>
<evidence type="ECO:0000256" key="9">
    <source>
        <dbReference type="ARBA" id="ARBA00048110"/>
    </source>
</evidence>
<dbReference type="Gene3D" id="3.90.180.10">
    <property type="entry name" value="Medium-chain alcohol dehydrogenases, catalytic domain"/>
    <property type="match status" value="1"/>
</dbReference>
<dbReference type="InterPro" id="IPR013154">
    <property type="entry name" value="ADH-like_N"/>
</dbReference>
<dbReference type="EMBL" id="KU553321">
    <property type="protein sequence ID" value="AOR07019.1"/>
    <property type="molecule type" value="mRNA"/>
</dbReference>
<keyword evidence="3 12" id="KW-0479">Metal-binding</keyword>
<dbReference type="AlphaFoldDB" id="A0A1C9TA53"/>
<keyword evidence="5 12" id="KW-0560">Oxidoreductase</keyword>
<organism evidence="15">
    <name type="scientific">Saccoglossus kowalevskii</name>
    <name type="common">Acorn worm</name>
    <dbReference type="NCBI Taxonomy" id="10224"/>
    <lineage>
        <taxon>Eukaryota</taxon>
        <taxon>Metazoa</taxon>
        <taxon>Hemichordata</taxon>
        <taxon>Enteropneusta</taxon>
        <taxon>Harrimaniidae</taxon>
        <taxon>Saccoglossus</taxon>
    </lineage>
</organism>
<evidence type="ECO:0000256" key="10">
    <source>
        <dbReference type="ARBA" id="ARBA00049164"/>
    </source>
</evidence>
<evidence type="ECO:0000256" key="7">
    <source>
        <dbReference type="ARBA" id="ARBA00032767"/>
    </source>
</evidence>
<protein>
    <recommendedName>
        <fullName evidence="7 12">S-(hydroxymethyl)glutathione dehydrogenase</fullName>
        <ecNumber evidence="12">1.1.1.284</ecNumber>
    </recommendedName>
</protein>
<evidence type="ECO:0000256" key="2">
    <source>
        <dbReference type="ARBA" id="ARBA00010902"/>
    </source>
</evidence>
<dbReference type="Pfam" id="PF00107">
    <property type="entry name" value="ADH_zinc_N"/>
    <property type="match status" value="1"/>
</dbReference>
<comment type="similarity">
    <text evidence="2 12">Belongs to the zinc-containing alcohol dehydrogenase family. Class-III subfamily.</text>
</comment>
<name>A0A1C9TA53_SACKO</name>
<dbReference type="GO" id="GO:0106322">
    <property type="term" value="F:S-(hydroxymethyl)glutathione dehydrogenase (NAD+) activity"/>
    <property type="evidence" value="ECO:0007669"/>
    <property type="project" value="RHEA"/>
</dbReference>
<dbReference type="FunFam" id="3.40.50.720:FF:000003">
    <property type="entry name" value="S-(hydroxymethyl)glutathione dehydrogenase"/>
    <property type="match status" value="1"/>
</dbReference>
<dbReference type="PANTHER" id="PTHR43880:SF12">
    <property type="entry name" value="ALCOHOL DEHYDROGENASE CLASS-3"/>
    <property type="match status" value="1"/>
</dbReference>
<keyword evidence="6 12" id="KW-0520">NAD</keyword>
<evidence type="ECO:0000256" key="11">
    <source>
        <dbReference type="ARBA" id="ARBA00049243"/>
    </source>
</evidence>
<dbReference type="GO" id="GO:0008270">
    <property type="term" value="F:zinc ion binding"/>
    <property type="evidence" value="ECO:0007669"/>
    <property type="project" value="InterPro"/>
</dbReference>
<evidence type="ECO:0000256" key="12">
    <source>
        <dbReference type="RuleBase" id="RU362016"/>
    </source>
</evidence>